<dbReference type="CDD" id="cd00130">
    <property type="entry name" value="PAS"/>
    <property type="match status" value="1"/>
</dbReference>
<evidence type="ECO:0000259" key="14">
    <source>
        <dbReference type="PROSITE" id="PS50885"/>
    </source>
</evidence>
<dbReference type="Gene3D" id="3.30.450.20">
    <property type="entry name" value="PAS domain"/>
    <property type="match status" value="1"/>
</dbReference>
<dbReference type="InterPro" id="IPR003660">
    <property type="entry name" value="HAMP_dom"/>
</dbReference>
<dbReference type="PROSITE" id="PS50109">
    <property type="entry name" value="HIS_KIN"/>
    <property type="match status" value="1"/>
</dbReference>
<feature type="domain" description="PAS" evidence="13">
    <location>
        <begin position="109"/>
        <end position="156"/>
    </location>
</feature>
<dbReference type="SMART" id="SM00387">
    <property type="entry name" value="HATPase_c"/>
    <property type="match status" value="1"/>
</dbReference>
<dbReference type="GO" id="GO:0006355">
    <property type="term" value="P:regulation of DNA-templated transcription"/>
    <property type="evidence" value="ECO:0007669"/>
    <property type="project" value="InterPro"/>
</dbReference>
<keyword evidence="4" id="KW-0597">Phosphoprotein</keyword>
<dbReference type="GO" id="GO:0016020">
    <property type="term" value="C:membrane"/>
    <property type="evidence" value="ECO:0007669"/>
    <property type="project" value="UniProtKB-SubCell"/>
</dbReference>
<dbReference type="PROSITE" id="PS50885">
    <property type="entry name" value="HAMP"/>
    <property type="match status" value="1"/>
</dbReference>
<reference evidence="15 16" key="1">
    <citation type="submission" date="2019-03" db="EMBL/GenBank/DDBJ databases">
        <title>Genomic Encyclopedia of Type Strains, Phase IV (KMG-IV): sequencing the most valuable type-strain genomes for metagenomic binning, comparative biology and taxonomic classification.</title>
        <authorList>
            <person name="Goeker M."/>
        </authorList>
    </citation>
    <scope>NUCLEOTIDE SEQUENCE [LARGE SCALE GENOMIC DNA]</scope>
    <source>
        <strain evidence="15 16">DSM 23917</strain>
    </source>
</reference>
<keyword evidence="6" id="KW-0547">Nucleotide-binding</keyword>
<dbReference type="SUPFAM" id="SSF55874">
    <property type="entry name" value="ATPase domain of HSP90 chaperone/DNA topoisomerase II/histidine kinase"/>
    <property type="match status" value="1"/>
</dbReference>
<dbReference type="InterPro" id="IPR013767">
    <property type="entry name" value="PAS_fold"/>
</dbReference>
<evidence type="ECO:0000256" key="11">
    <source>
        <dbReference type="SAM" id="Phobius"/>
    </source>
</evidence>
<dbReference type="InterPro" id="IPR036890">
    <property type="entry name" value="HATPase_C_sf"/>
</dbReference>
<comment type="caution">
    <text evidence="15">The sequence shown here is derived from an EMBL/GenBank/DDBJ whole genome shotgun (WGS) entry which is preliminary data.</text>
</comment>
<dbReference type="PANTHER" id="PTHR43065:SF10">
    <property type="entry name" value="PEROXIDE STRESS-ACTIVATED HISTIDINE KINASE MAK3"/>
    <property type="match status" value="1"/>
</dbReference>
<comment type="subcellular location">
    <subcellularLocation>
        <location evidence="2">Membrane</location>
    </subcellularLocation>
</comment>
<accession>A0A4R2LJC3</accession>
<evidence type="ECO:0000313" key="16">
    <source>
        <dbReference type="Proteomes" id="UP000295600"/>
    </source>
</evidence>
<dbReference type="Gene3D" id="6.10.340.10">
    <property type="match status" value="1"/>
</dbReference>
<dbReference type="InterPro" id="IPR035965">
    <property type="entry name" value="PAS-like_dom_sf"/>
</dbReference>
<dbReference type="Proteomes" id="UP000295600">
    <property type="component" value="Unassembled WGS sequence"/>
</dbReference>
<evidence type="ECO:0000313" key="15">
    <source>
        <dbReference type="EMBL" id="TCO92058.1"/>
    </source>
</evidence>
<evidence type="ECO:0000259" key="13">
    <source>
        <dbReference type="PROSITE" id="PS50112"/>
    </source>
</evidence>
<dbReference type="AlphaFoldDB" id="A0A4R2LJC3"/>
<feature type="domain" description="Histidine kinase" evidence="12">
    <location>
        <begin position="226"/>
        <end position="437"/>
    </location>
</feature>
<evidence type="ECO:0000256" key="8">
    <source>
        <dbReference type="ARBA" id="ARBA00022840"/>
    </source>
</evidence>
<dbReference type="RefSeq" id="WP_131926397.1">
    <property type="nucleotide sequence ID" value="NZ_SLXB01000011.1"/>
</dbReference>
<evidence type="ECO:0000256" key="6">
    <source>
        <dbReference type="ARBA" id="ARBA00022741"/>
    </source>
</evidence>
<evidence type="ECO:0000256" key="5">
    <source>
        <dbReference type="ARBA" id="ARBA00022679"/>
    </source>
</evidence>
<sequence length="437" mass="49692">MRIKFFFFILVLFLLALSGVLAYILDGKQSLHLYLLEGLIVFILVYLIVFYNKIVKPMNTIGSGMELLREQDFSSRLSRVGQYEADRIVNIFNRMMEQLKNERLRLREQNHFLDLLIQASPMGVIITTLDGDVSQLNPMAVKMLGVRPEEAMNKQLGQIDSPLAAELAAIPKEMTSVVRLNDSNIYKCTHSSFVDRGFKHPFFLIERMTEEVMRAEKRAYEKVIRMIAHEVNNTTAGITSTLDTVEQALSEESGMEDICDVMRVCTDRCFSMSRFITRFADVVKIPEPTLSPVRLNELVSMCKRFMEGMCNDRNISLQLECNPEVDMVRLDVSLFEQVLVNIIKNAVESIESNSDNMQKPGEIIVRTATPVSVEVIDNGPGISKEVEAKLFSPFFSTKPHGQGIGLVFIREVLSRHGCTFSLRTYNDGLTRFRISFP</sequence>
<keyword evidence="11" id="KW-0812">Transmembrane</keyword>
<evidence type="ECO:0000256" key="10">
    <source>
        <dbReference type="SAM" id="Coils"/>
    </source>
</evidence>
<keyword evidence="9" id="KW-0902">Two-component regulatory system</keyword>
<dbReference type="Pfam" id="PF02518">
    <property type="entry name" value="HATPase_c"/>
    <property type="match status" value="1"/>
</dbReference>
<protein>
    <recommendedName>
        <fullName evidence="3">histidine kinase</fullName>
        <ecNumber evidence="3">2.7.13.3</ecNumber>
    </recommendedName>
</protein>
<gene>
    <name evidence="15" type="ORF">EV202_11142</name>
</gene>
<evidence type="ECO:0000256" key="9">
    <source>
        <dbReference type="ARBA" id="ARBA00023012"/>
    </source>
</evidence>
<keyword evidence="8" id="KW-0067">ATP-binding</keyword>
<keyword evidence="10" id="KW-0175">Coiled coil</keyword>
<dbReference type="GO" id="GO:0005524">
    <property type="term" value="F:ATP binding"/>
    <property type="evidence" value="ECO:0007669"/>
    <property type="project" value="UniProtKB-KW"/>
</dbReference>
<proteinExistence type="predicted"/>
<dbReference type="PROSITE" id="PS50112">
    <property type="entry name" value="PAS"/>
    <property type="match status" value="1"/>
</dbReference>
<dbReference type="EC" id="2.7.13.3" evidence="3"/>
<evidence type="ECO:0000256" key="4">
    <source>
        <dbReference type="ARBA" id="ARBA00022553"/>
    </source>
</evidence>
<dbReference type="GO" id="GO:0000160">
    <property type="term" value="P:phosphorelay signal transduction system"/>
    <property type="evidence" value="ECO:0007669"/>
    <property type="project" value="UniProtKB-KW"/>
</dbReference>
<organism evidence="15 16">
    <name type="scientific">Prevotella heparinolytica</name>
    <dbReference type="NCBI Taxonomy" id="28113"/>
    <lineage>
        <taxon>Bacteria</taxon>
        <taxon>Pseudomonadati</taxon>
        <taxon>Bacteroidota</taxon>
        <taxon>Bacteroidia</taxon>
        <taxon>Bacteroidales</taxon>
        <taxon>Bacteroidaceae</taxon>
        <taxon>Bacteroides</taxon>
    </lineage>
</organism>
<feature type="transmembrane region" description="Helical" evidence="11">
    <location>
        <begin position="32"/>
        <end position="51"/>
    </location>
</feature>
<dbReference type="SMART" id="SM00091">
    <property type="entry name" value="PAS"/>
    <property type="match status" value="1"/>
</dbReference>
<name>A0A4R2LJC3_9BACE</name>
<evidence type="ECO:0000256" key="7">
    <source>
        <dbReference type="ARBA" id="ARBA00022777"/>
    </source>
</evidence>
<keyword evidence="11" id="KW-1133">Transmembrane helix</keyword>
<keyword evidence="11" id="KW-0472">Membrane</keyword>
<dbReference type="EMBL" id="SLXB01000011">
    <property type="protein sequence ID" value="TCO92058.1"/>
    <property type="molecule type" value="Genomic_DNA"/>
</dbReference>
<comment type="catalytic activity">
    <reaction evidence="1">
        <text>ATP + protein L-histidine = ADP + protein N-phospho-L-histidine.</text>
        <dbReference type="EC" id="2.7.13.3"/>
    </reaction>
</comment>
<dbReference type="PRINTS" id="PR00344">
    <property type="entry name" value="BCTRLSENSOR"/>
</dbReference>
<feature type="domain" description="HAMP" evidence="14">
    <location>
        <begin position="52"/>
        <end position="104"/>
    </location>
</feature>
<dbReference type="InterPro" id="IPR005467">
    <property type="entry name" value="His_kinase_dom"/>
</dbReference>
<evidence type="ECO:0000259" key="12">
    <source>
        <dbReference type="PROSITE" id="PS50109"/>
    </source>
</evidence>
<dbReference type="Gene3D" id="3.30.565.10">
    <property type="entry name" value="Histidine kinase-like ATPase, C-terminal domain"/>
    <property type="match status" value="1"/>
</dbReference>
<evidence type="ECO:0000256" key="3">
    <source>
        <dbReference type="ARBA" id="ARBA00012438"/>
    </source>
</evidence>
<evidence type="ECO:0000256" key="1">
    <source>
        <dbReference type="ARBA" id="ARBA00000085"/>
    </source>
</evidence>
<dbReference type="InterPro" id="IPR003594">
    <property type="entry name" value="HATPase_dom"/>
</dbReference>
<dbReference type="InterPro" id="IPR004358">
    <property type="entry name" value="Sig_transdc_His_kin-like_C"/>
</dbReference>
<dbReference type="Pfam" id="PF00989">
    <property type="entry name" value="PAS"/>
    <property type="match status" value="1"/>
</dbReference>
<dbReference type="SUPFAM" id="SSF55785">
    <property type="entry name" value="PYP-like sensor domain (PAS domain)"/>
    <property type="match status" value="1"/>
</dbReference>
<feature type="coiled-coil region" evidence="10">
    <location>
        <begin position="89"/>
        <end position="116"/>
    </location>
</feature>
<keyword evidence="5" id="KW-0808">Transferase</keyword>
<keyword evidence="7" id="KW-0418">Kinase</keyword>
<dbReference type="PANTHER" id="PTHR43065">
    <property type="entry name" value="SENSOR HISTIDINE KINASE"/>
    <property type="match status" value="1"/>
</dbReference>
<dbReference type="GO" id="GO:0004673">
    <property type="term" value="F:protein histidine kinase activity"/>
    <property type="evidence" value="ECO:0007669"/>
    <property type="project" value="UniProtKB-EC"/>
</dbReference>
<evidence type="ECO:0000256" key="2">
    <source>
        <dbReference type="ARBA" id="ARBA00004370"/>
    </source>
</evidence>
<dbReference type="InterPro" id="IPR000014">
    <property type="entry name" value="PAS"/>
</dbReference>